<proteinExistence type="predicted"/>
<dbReference type="VEuPathDB" id="MicrosporidiaDB:M896_051890"/>
<dbReference type="Proteomes" id="UP000031056">
    <property type="component" value="Unassembled WGS sequence"/>
</dbReference>
<name>A0A0B2ULE8_9MICR</name>
<comment type="caution">
    <text evidence="1">The sequence shown here is derived from an EMBL/GenBank/DDBJ whole genome shotgun (WGS) entry which is preliminary data.</text>
</comment>
<evidence type="ECO:0000313" key="1">
    <source>
        <dbReference type="EMBL" id="KHN69780.1"/>
    </source>
</evidence>
<dbReference type="RefSeq" id="XP_014563822.1">
    <property type="nucleotide sequence ID" value="XM_014708336.1"/>
</dbReference>
<keyword evidence="2" id="KW-1185">Reference proteome</keyword>
<dbReference type="AlphaFoldDB" id="A0A0B2ULE8"/>
<reference evidence="1 2" key="1">
    <citation type="journal article" date="2014" name="MBio">
        <title>The Ordospora colligata genome; evolution of extreme reduction in microsporidia and host-to-parasite horizontal gene transfer.</title>
        <authorList>
            <person name="Pombert J.-F."/>
            <person name="Haag K.L."/>
            <person name="Beidas S."/>
            <person name="Ebert D."/>
            <person name="Keeling P.J."/>
        </authorList>
    </citation>
    <scope>NUCLEOTIDE SEQUENCE [LARGE SCALE GENOMIC DNA]</scope>
    <source>
        <strain evidence="1 2">OC4</strain>
    </source>
</reference>
<dbReference type="InParanoid" id="A0A0B2ULE8"/>
<dbReference type="GeneID" id="26261842"/>
<protein>
    <submittedName>
        <fullName evidence="1">Uncharacterized protein</fullName>
    </submittedName>
</protein>
<sequence>METFKEKFEIIETMRNENRFSAKNYVGYKNYLKVKLRDAEKRKMGVYKLESNVCKSLMLKSVKFLKNNLHILKKDTSEFGKMYRDLMKGMIGAGDVEAGVFMSLRERLVEFKSFLNQINGILEHAPYNVDTSMLKVKEMWHDVELRFDTDAERKAFHEGVVFEGRGYDAEVARRVKKIEKAKRKLFVLIEKRPTKVLCIGKKAQVLQSELEGLKMFLGENLVESKYINKVLEDTKSLCMYYAKIYEFIVFLKNDEMIDAFVVPTMFKNLELQIVQAREDFSKVPKKYLKAELMKQLEESLIPKEPVIKMPFVPVIFDIARDYISYPPDDKKLSELFKQLSMSND</sequence>
<dbReference type="OrthoDB" id="10255118at2759"/>
<accession>A0A0B2ULE8</accession>
<evidence type="ECO:0000313" key="2">
    <source>
        <dbReference type="Proteomes" id="UP000031056"/>
    </source>
</evidence>
<organism evidence="1 2">
    <name type="scientific">Ordospora colligata OC4</name>
    <dbReference type="NCBI Taxonomy" id="1354746"/>
    <lineage>
        <taxon>Eukaryota</taxon>
        <taxon>Fungi</taxon>
        <taxon>Fungi incertae sedis</taxon>
        <taxon>Microsporidia</taxon>
        <taxon>Ordosporidae</taxon>
        <taxon>Ordospora</taxon>
    </lineage>
</organism>
<dbReference type="HOGENOM" id="CLU_071633_0_0_1"/>
<dbReference type="EMBL" id="JOKQ01000005">
    <property type="protein sequence ID" value="KHN69780.1"/>
    <property type="molecule type" value="Genomic_DNA"/>
</dbReference>
<gene>
    <name evidence="1" type="ORF">M896_051890</name>
</gene>